<feature type="domain" description="AB hydrolase-1" evidence="2">
    <location>
        <begin position="14"/>
        <end position="174"/>
    </location>
</feature>
<accession>A0ABV6NY79</accession>
<dbReference type="SUPFAM" id="SSF53474">
    <property type="entry name" value="alpha/beta-Hydrolases"/>
    <property type="match status" value="1"/>
</dbReference>
<evidence type="ECO:0000313" key="3">
    <source>
        <dbReference type="EMBL" id="MFC0565008.1"/>
    </source>
</evidence>
<name>A0ABV6NY79_9ACTN</name>
<proteinExistence type="predicted"/>
<dbReference type="Proteomes" id="UP001589894">
    <property type="component" value="Unassembled WGS sequence"/>
</dbReference>
<dbReference type="InterPro" id="IPR050266">
    <property type="entry name" value="AB_hydrolase_sf"/>
</dbReference>
<evidence type="ECO:0000256" key="1">
    <source>
        <dbReference type="ARBA" id="ARBA00022801"/>
    </source>
</evidence>
<dbReference type="Pfam" id="PF12697">
    <property type="entry name" value="Abhydrolase_6"/>
    <property type="match status" value="1"/>
</dbReference>
<dbReference type="PRINTS" id="PR00111">
    <property type="entry name" value="ABHYDROLASE"/>
</dbReference>
<gene>
    <name evidence="3" type="ORF">ACFFHU_12795</name>
</gene>
<reference evidence="3 4" key="1">
    <citation type="submission" date="2024-09" db="EMBL/GenBank/DDBJ databases">
        <authorList>
            <person name="Sun Q."/>
            <person name="Mori K."/>
        </authorList>
    </citation>
    <scope>NUCLEOTIDE SEQUENCE [LARGE SCALE GENOMIC DNA]</scope>
    <source>
        <strain evidence="3 4">TBRC 2205</strain>
    </source>
</reference>
<evidence type="ECO:0000313" key="4">
    <source>
        <dbReference type="Proteomes" id="UP001589894"/>
    </source>
</evidence>
<dbReference type="InterPro" id="IPR029058">
    <property type="entry name" value="AB_hydrolase_fold"/>
</dbReference>
<keyword evidence="4" id="KW-1185">Reference proteome</keyword>
<dbReference type="EMBL" id="JBHLUE010000009">
    <property type="protein sequence ID" value="MFC0565008.1"/>
    <property type="molecule type" value="Genomic_DNA"/>
</dbReference>
<dbReference type="PANTHER" id="PTHR43798:SF31">
    <property type="entry name" value="AB HYDROLASE SUPERFAMILY PROTEIN YCLE"/>
    <property type="match status" value="1"/>
</dbReference>
<dbReference type="PANTHER" id="PTHR43798">
    <property type="entry name" value="MONOACYLGLYCEROL LIPASE"/>
    <property type="match status" value="1"/>
</dbReference>
<keyword evidence="1 3" id="KW-0378">Hydrolase</keyword>
<dbReference type="RefSeq" id="WP_377338456.1">
    <property type="nucleotide sequence ID" value="NZ_JBHLUE010000009.1"/>
</dbReference>
<comment type="caution">
    <text evidence="3">The sequence shown here is derived from an EMBL/GenBank/DDBJ whole genome shotgun (WGS) entry which is preliminary data.</text>
</comment>
<organism evidence="3 4">
    <name type="scientific">Plantactinospora siamensis</name>
    <dbReference type="NCBI Taxonomy" id="555372"/>
    <lineage>
        <taxon>Bacteria</taxon>
        <taxon>Bacillati</taxon>
        <taxon>Actinomycetota</taxon>
        <taxon>Actinomycetes</taxon>
        <taxon>Micromonosporales</taxon>
        <taxon>Micromonosporaceae</taxon>
        <taxon>Plantactinospora</taxon>
    </lineage>
</organism>
<protein>
    <submittedName>
        <fullName evidence="3">Alpha/beta fold hydrolase</fullName>
    </submittedName>
</protein>
<evidence type="ECO:0000259" key="2">
    <source>
        <dbReference type="Pfam" id="PF12697"/>
    </source>
</evidence>
<dbReference type="Gene3D" id="3.40.50.1820">
    <property type="entry name" value="alpha/beta hydrolase"/>
    <property type="match status" value="1"/>
</dbReference>
<dbReference type="GO" id="GO:0016787">
    <property type="term" value="F:hydrolase activity"/>
    <property type="evidence" value="ECO:0007669"/>
    <property type="project" value="UniProtKB-KW"/>
</dbReference>
<sequence>MSSWDGPAEATPAILIHGTLSWAARAFERQRPLARARRVLLPDRRGFGASPDLRDADVTSDYVVDAEDVLGLLAGGAHLVGHSYGATVATVAAAARPDQVRSLTLIEPCAHGLASDDPVVAGAVQDARRFMSEARRRPAEDYLDQVYGDRPRPEPASWLLRAAHTALHERPCWLAELTTAPLAAARRVRRCAGRSRGRDATRRPDSAAGWGICVSLGRGLLRVVLLLWRIRVAVGRK</sequence>
<dbReference type="InterPro" id="IPR000073">
    <property type="entry name" value="AB_hydrolase_1"/>
</dbReference>